<name>A0A0K1EFQ5_CHOCO</name>
<organism evidence="4 5">
    <name type="scientific">Chondromyces crocatus</name>
    <dbReference type="NCBI Taxonomy" id="52"/>
    <lineage>
        <taxon>Bacteria</taxon>
        <taxon>Pseudomonadati</taxon>
        <taxon>Myxococcota</taxon>
        <taxon>Polyangia</taxon>
        <taxon>Polyangiales</taxon>
        <taxon>Polyangiaceae</taxon>
        <taxon>Chondromyces</taxon>
    </lineage>
</organism>
<dbReference type="CDD" id="cd14657">
    <property type="entry name" value="Imelysin_IrpA-like"/>
    <property type="match status" value="1"/>
</dbReference>
<sequence>MNIDFSAPFRTAASWGRGLRVLLPAAALLVGCGGDDDGNTQPTDDFEEKAAPVVARYAELVHKNYSDALDGVVAIRSSLATLVQTPTAANLAAARSTWLEARNPYGLTEAYRFYFGPIDNDEGPEGQINAWPMDESYVDYVVELPDSGIINDPGMHPTLGTEALAALNEVGGEENVATGYHAIEFLLWGQDLSDTGPGDRPHTDYIDGPDGTAANQTRRGEYLLAAGDLLFEDLEGVTNEWAAGAENYRATFESRSKRDSVRDILLGIGSLSGAELAGERMQVAYDTKEEEDEHSCFSDNTHNDILYNALGIQNVYLGRIGTTDGPGIDDLVEARNPELNKKLKEQLEASITAIKAIPVPFDQAILGADTDPGRVAVKAAIDALRAQTQSIVEVADLLGVELNLEE</sequence>
<accession>A0A0K1EFQ5</accession>
<dbReference type="PATRIC" id="fig|52.7.peg.4241"/>
<dbReference type="STRING" id="52.CMC5_038490"/>
<evidence type="ECO:0000313" key="4">
    <source>
        <dbReference type="EMBL" id="AKT39700.1"/>
    </source>
</evidence>
<dbReference type="EMBL" id="CP012159">
    <property type="protein sequence ID" value="AKT39700.1"/>
    <property type="molecule type" value="Genomic_DNA"/>
</dbReference>
<comment type="subcellular location">
    <subcellularLocation>
        <location evidence="1">Cell envelope</location>
    </subcellularLocation>
</comment>
<feature type="domain" description="Imelysin-like" evidence="3">
    <location>
        <begin position="62"/>
        <end position="390"/>
    </location>
</feature>
<keyword evidence="2" id="KW-0732">Signal</keyword>
<keyword evidence="5" id="KW-1185">Reference proteome</keyword>
<reference evidence="4 5" key="1">
    <citation type="submission" date="2015-07" db="EMBL/GenBank/DDBJ databases">
        <title>Genome analysis of myxobacterium Chondromyces crocatus Cm c5 reveals a high potential for natural compound synthesis and the genetic basis for the loss of fruiting body formation.</title>
        <authorList>
            <person name="Zaburannyi N."/>
            <person name="Bunk B."/>
            <person name="Maier J."/>
            <person name="Overmann J."/>
            <person name="Mueller R."/>
        </authorList>
    </citation>
    <scope>NUCLEOTIDE SEQUENCE [LARGE SCALE GENOMIC DNA]</scope>
    <source>
        <strain evidence="4 5">Cm c5</strain>
    </source>
</reference>
<evidence type="ECO:0000313" key="5">
    <source>
        <dbReference type="Proteomes" id="UP000067626"/>
    </source>
</evidence>
<evidence type="ECO:0000256" key="1">
    <source>
        <dbReference type="ARBA" id="ARBA00004196"/>
    </source>
</evidence>
<proteinExistence type="predicted"/>
<dbReference type="AlphaFoldDB" id="A0A0K1EFQ5"/>
<dbReference type="GO" id="GO:0030313">
    <property type="term" value="C:cell envelope"/>
    <property type="evidence" value="ECO:0007669"/>
    <property type="project" value="UniProtKB-SubCell"/>
</dbReference>
<protein>
    <submittedName>
        <fullName evidence="4">Iron-regulated protein</fullName>
    </submittedName>
</protein>
<dbReference type="Pfam" id="PF09375">
    <property type="entry name" value="Peptidase_M75"/>
    <property type="match status" value="1"/>
</dbReference>
<dbReference type="InterPro" id="IPR038352">
    <property type="entry name" value="Imelysin_sf"/>
</dbReference>
<dbReference type="InterPro" id="IPR018976">
    <property type="entry name" value="Imelysin-like"/>
</dbReference>
<evidence type="ECO:0000259" key="3">
    <source>
        <dbReference type="Pfam" id="PF09375"/>
    </source>
</evidence>
<dbReference type="Gene3D" id="1.20.1420.20">
    <property type="entry name" value="M75 peptidase, HXXE motif"/>
    <property type="match status" value="1"/>
</dbReference>
<evidence type="ECO:0000256" key="2">
    <source>
        <dbReference type="ARBA" id="ARBA00022729"/>
    </source>
</evidence>
<dbReference type="OrthoDB" id="9764688at2"/>
<dbReference type="KEGG" id="ccro:CMC5_038490"/>
<gene>
    <name evidence="4" type="ORF">CMC5_038490</name>
</gene>
<dbReference type="Proteomes" id="UP000067626">
    <property type="component" value="Chromosome"/>
</dbReference>